<dbReference type="AlphaFoldDB" id="A0A2A2TNR9"/>
<gene>
    <name evidence="1" type="ORF">CK510_05140</name>
</gene>
<dbReference type="OrthoDB" id="517079at2"/>
<dbReference type="EMBL" id="NTFS01000035">
    <property type="protein sequence ID" value="PAX59778.1"/>
    <property type="molecule type" value="Genomic_DNA"/>
</dbReference>
<protein>
    <submittedName>
        <fullName evidence="1">Uncharacterized protein</fullName>
    </submittedName>
</protein>
<reference evidence="1 2" key="1">
    <citation type="submission" date="2017-08" db="EMBL/GenBank/DDBJ databases">
        <title>Draft genome sequence of filamentous cyanobacterium Calothrix elsteri CCALA 953.</title>
        <authorList>
            <person name="Gagunashvili A.N."/>
            <person name="Elster J."/>
            <person name="Andresson O.S."/>
        </authorList>
    </citation>
    <scope>NUCLEOTIDE SEQUENCE [LARGE SCALE GENOMIC DNA]</scope>
    <source>
        <strain evidence="1 2">CCALA 953</strain>
    </source>
</reference>
<proteinExistence type="predicted"/>
<sequence length="77" mass="8603">MKVSFEKTYPNIARWVDEHEGLIEIGCHEDSPLNSFIRALDCGGTLWEGKESYESIDAALQDLNAGLEAVLKDIYGE</sequence>
<dbReference type="Proteomes" id="UP000218238">
    <property type="component" value="Unassembled WGS sequence"/>
</dbReference>
<dbReference type="RefSeq" id="WP_095720677.1">
    <property type="nucleotide sequence ID" value="NZ_NTFS01000035.1"/>
</dbReference>
<keyword evidence="2" id="KW-1185">Reference proteome</keyword>
<comment type="caution">
    <text evidence="1">The sequence shown here is derived from an EMBL/GenBank/DDBJ whole genome shotgun (WGS) entry which is preliminary data.</text>
</comment>
<accession>A0A2A2TNR9</accession>
<organism evidence="1 2">
    <name type="scientific">Brunnivagina elsteri CCALA 953</name>
    <dbReference type="NCBI Taxonomy" id="987040"/>
    <lineage>
        <taxon>Bacteria</taxon>
        <taxon>Bacillati</taxon>
        <taxon>Cyanobacteriota</taxon>
        <taxon>Cyanophyceae</taxon>
        <taxon>Nostocales</taxon>
        <taxon>Calotrichaceae</taxon>
        <taxon>Brunnivagina</taxon>
    </lineage>
</organism>
<evidence type="ECO:0000313" key="1">
    <source>
        <dbReference type="EMBL" id="PAX59778.1"/>
    </source>
</evidence>
<name>A0A2A2TNR9_9CYAN</name>
<evidence type="ECO:0000313" key="2">
    <source>
        <dbReference type="Proteomes" id="UP000218238"/>
    </source>
</evidence>